<organism evidence="1 2">
    <name type="scientific">Roseibacillus persicicus</name>
    <dbReference type="NCBI Taxonomy" id="454148"/>
    <lineage>
        <taxon>Bacteria</taxon>
        <taxon>Pseudomonadati</taxon>
        <taxon>Verrucomicrobiota</taxon>
        <taxon>Verrucomicrobiia</taxon>
        <taxon>Verrucomicrobiales</taxon>
        <taxon>Verrucomicrobiaceae</taxon>
        <taxon>Roseibacillus</taxon>
    </lineage>
</organism>
<sequence>MALAFGLGSFLHAADDEVPDHKLSEWKLGTVLQGDTYTHEDLEGKVVVIENWGVR</sequence>
<dbReference type="Proteomes" id="UP000644507">
    <property type="component" value="Unassembled WGS sequence"/>
</dbReference>
<reference evidence="1" key="2">
    <citation type="submission" date="2020-09" db="EMBL/GenBank/DDBJ databases">
        <authorList>
            <person name="Sun Q."/>
            <person name="Kim S."/>
        </authorList>
    </citation>
    <scope>NUCLEOTIDE SEQUENCE</scope>
    <source>
        <strain evidence="1">KCTC 12988</strain>
    </source>
</reference>
<evidence type="ECO:0000313" key="2">
    <source>
        <dbReference type="Proteomes" id="UP000644507"/>
    </source>
</evidence>
<dbReference type="EMBL" id="BMXI01000001">
    <property type="protein sequence ID" value="GHC42436.1"/>
    <property type="molecule type" value="Genomic_DNA"/>
</dbReference>
<reference evidence="1" key="1">
    <citation type="journal article" date="2014" name="Int. J. Syst. Evol. Microbiol.">
        <title>Complete genome sequence of Corynebacterium casei LMG S-19264T (=DSM 44701T), isolated from a smear-ripened cheese.</title>
        <authorList>
            <consortium name="US DOE Joint Genome Institute (JGI-PGF)"/>
            <person name="Walter F."/>
            <person name="Albersmeier A."/>
            <person name="Kalinowski J."/>
            <person name="Ruckert C."/>
        </authorList>
    </citation>
    <scope>NUCLEOTIDE SEQUENCE</scope>
    <source>
        <strain evidence="1">KCTC 12988</strain>
    </source>
</reference>
<keyword evidence="2" id="KW-1185">Reference proteome</keyword>
<name>A0A918TEH5_9BACT</name>
<protein>
    <submittedName>
        <fullName evidence="1">Uncharacterized protein</fullName>
    </submittedName>
</protein>
<comment type="caution">
    <text evidence="1">The sequence shown here is derived from an EMBL/GenBank/DDBJ whole genome shotgun (WGS) entry which is preliminary data.</text>
</comment>
<proteinExistence type="predicted"/>
<gene>
    <name evidence="1" type="ORF">GCM10007100_04320</name>
</gene>
<accession>A0A918TEH5</accession>
<evidence type="ECO:0000313" key="1">
    <source>
        <dbReference type="EMBL" id="GHC42436.1"/>
    </source>
</evidence>
<dbReference type="AlphaFoldDB" id="A0A918TEH5"/>